<dbReference type="GO" id="GO:0015276">
    <property type="term" value="F:ligand-gated monoatomic ion channel activity"/>
    <property type="evidence" value="ECO:0007669"/>
    <property type="project" value="InterPro"/>
</dbReference>
<evidence type="ECO:0000256" key="7">
    <source>
        <dbReference type="ARBA" id="ARBA00023170"/>
    </source>
</evidence>
<dbReference type="Gene3D" id="1.10.287.70">
    <property type="match status" value="1"/>
</dbReference>
<evidence type="ECO:0000256" key="3">
    <source>
        <dbReference type="ARBA" id="ARBA00022692"/>
    </source>
</evidence>
<evidence type="ECO:0000256" key="1">
    <source>
        <dbReference type="ARBA" id="ARBA00004141"/>
    </source>
</evidence>
<keyword evidence="6 12" id="KW-0472">Membrane</keyword>
<evidence type="ECO:0000256" key="11">
    <source>
        <dbReference type="SAM" id="MobiDB-lite"/>
    </source>
</evidence>
<keyword evidence="4 12" id="KW-1133">Transmembrane helix</keyword>
<evidence type="ECO:0000256" key="5">
    <source>
        <dbReference type="ARBA" id="ARBA00023065"/>
    </source>
</evidence>
<keyword evidence="13" id="KW-0732">Signal</keyword>
<dbReference type="EMBL" id="CAICTM010001775">
    <property type="protein sequence ID" value="CAB9526098.1"/>
    <property type="molecule type" value="Genomic_DNA"/>
</dbReference>
<evidence type="ECO:0000313" key="16">
    <source>
        <dbReference type="Proteomes" id="UP001153069"/>
    </source>
</evidence>
<evidence type="ECO:0000256" key="10">
    <source>
        <dbReference type="ARBA" id="ARBA00023303"/>
    </source>
</evidence>
<feature type="signal peptide" evidence="13">
    <location>
        <begin position="1"/>
        <end position="22"/>
    </location>
</feature>
<dbReference type="Proteomes" id="UP001153069">
    <property type="component" value="Unassembled WGS sequence"/>
</dbReference>
<feature type="transmembrane region" description="Helical" evidence="12">
    <location>
        <begin position="256"/>
        <end position="281"/>
    </location>
</feature>
<feature type="transmembrane region" description="Helical" evidence="12">
    <location>
        <begin position="493"/>
        <end position="512"/>
    </location>
</feature>
<feature type="region of interest" description="Disordered" evidence="11">
    <location>
        <begin position="434"/>
        <end position="458"/>
    </location>
</feature>
<name>A0A9N8ESU3_9STRA</name>
<feature type="transmembrane region" description="Helical" evidence="12">
    <location>
        <begin position="195"/>
        <end position="214"/>
    </location>
</feature>
<accession>A0A9N8ESU3</accession>
<feature type="compositionally biased region" description="Polar residues" evidence="11">
    <location>
        <begin position="441"/>
        <end position="458"/>
    </location>
</feature>
<dbReference type="GO" id="GO:0016020">
    <property type="term" value="C:membrane"/>
    <property type="evidence" value="ECO:0007669"/>
    <property type="project" value="UniProtKB-SubCell"/>
</dbReference>
<evidence type="ECO:0000256" key="13">
    <source>
        <dbReference type="SAM" id="SignalP"/>
    </source>
</evidence>
<proteinExistence type="predicted"/>
<keyword evidence="16" id="KW-1185">Reference proteome</keyword>
<organism evidence="15 16">
    <name type="scientific">Seminavis robusta</name>
    <dbReference type="NCBI Taxonomy" id="568900"/>
    <lineage>
        <taxon>Eukaryota</taxon>
        <taxon>Sar</taxon>
        <taxon>Stramenopiles</taxon>
        <taxon>Ochrophyta</taxon>
        <taxon>Bacillariophyta</taxon>
        <taxon>Bacillariophyceae</taxon>
        <taxon>Bacillariophycidae</taxon>
        <taxon>Naviculales</taxon>
        <taxon>Naviculaceae</taxon>
        <taxon>Seminavis</taxon>
    </lineage>
</organism>
<evidence type="ECO:0000256" key="4">
    <source>
        <dbReference type="ARBA" id="ARBA00022989"/>
    </source>
</evidence>
<keyword evidence="9" id="KW-1071">Ligand-gated ion channel</keyword>
<evidence type="ECO:0000256" key="6">
    <source>
        <dbReference type="ARBA" id="ARBA00023136"/>
    </source>
</evidence>
<keyword evidence="8" id="KW-0325">Glycoprotein</keyword>
<evidence type="ECO:0000256" key="12">
    <source>
        <dbReference type="SAM" id="Phobius"/>
    </source>
</evidence>
<keyword evidence="3 12" id="KW-0812">Transmembrane</keyword>
<protein>
    <submittedName>
        <fullName evidence="15">Receptor subunit 1</fullName>
    </submittedName>
</protein>
<reference evidence="15" key="1">
    <citation type="submission" date="2020-06" db="EMBL/GenBank/DDBJ databases">
        <authorList>
            <consortium name="Plant Systems Biology data submission"/>
        </authorList>
    </citation>
    <scope>NUCLEOTIDE SEQUENCE</scope>
    <source>
        <strain evidence="15">D6</strain>
    </source>
</reference>
<keyword evidence="5" id="KW-0406">Ion transport</keyword>
<dbReference type="SUPFAM" id="SSF81324">
    <property type="entry name" value="Voltage-gated potassium channels"/>
    <property type="match status" value="1"/>
</dbReference>
<evidence type="ECO:0000256" key="9">
    <source>
        <dbReference type="ARBA" id="ARBA00023286"/>
    </source>
</evidence>
<sequence length="665" mass="74523">MLILWVLSVSFICLSTANGVGAAELAAYNMTPATPNHVSLRQDVCGRYQKYDAGEIELKDALSGLSLNPVFTHDIHGVASKYSLETGIDTTNPGILIELLDAVAQRANFTWRDSFAITSTPDAYNMTWRELLVWSIENYDISIHGWAHTVERMEQGVTFTEPWLDASYILIDRRKSLRDTKTIDPFNWTKPFEPAVWGMILLTVLVSALVYQLIEHLSGEREDRSLYQWFSDNLYLSAINFSQNFEYAPNSFGGRIFGVSMTIWALVIVATYTANLASLFVEERIEPVLVDSMEKAVVYGSPVCTFQNTNSDFFIRETYPKAILVPKVDEISMFEALRNGECELAVTFAGSWLLHQVNEEVNPDCDLEWVGDKVKTVKSGWAVIADAGNKCSSLVRQVVNLHLVDIVEEGFLDELWEKYRDLVDDGTCTYESLDDRRRLQQPKSTPPSAKAQNVASATTRHRILKGAGRSASGTEDGVDADTLTLQQMAGTFIVHYGAMAIAVLVSLVAVYAEKKKWFQKEGQVVEKVINRTHGPIIGMPPPLNTYVVRNSDDALDISHVSHNTGNGSRIVRNDTGNYSRQERARFSSENDYMDEPTDVGGTVNRRENQGFNGDFDPAEIVVRMNEMQKALDSQAATLEAQSKTLETQSHMIRQLLMRTIHEHDV</sequence>
<gene>
    <name evidence="15" type="ORF">SEMRO_1777_G296910.1</name>
</gene>
<evidence type="ECO:0000259" key="14">
    <source>
        <dbReference type="Pfam" id="PF00060"/>
    </source>
</evidence>
<feature type="domain" description="Ionotropic glutamate receptor C-terminal" evidence="14">
    <location>
        <begin position="195"/>
        <end position="498"/>
    </location>
</feature>
<evidence type="ECO:0000256" key="8">
    <source>
        <dbReference type="ARBA" id="ARBA00023180"/>
    </source>
</evidence>
<dbReference type="OrthoDB" id="5984008at2759"/>
<comment type="caution">
    <text evidence="15">The sequence shown here is derived from an EMBL/GenBank/DDBJ whole genome shotgun (WGS) entry which is preliminary data.</text>
</comment>
<keyword evidence="7 15" id="KW-0675">Receptor</keyword>
<dbReference type="InterPro" id="IPR015683">
    <property type="entry name" value="Ionotropic_Glu_rcpt"/>
</dbReference>
<dbReference type="Pfam" id="PF00060">
    <property type="entry name" value="Lig_chan"/>
    <property type="match status" value="1"/>
</dbReference>
<keyword evidence="10" id="KW-0407">Ion channel</keyword>
<feature type="region of interest" description="Disordered" evidence="11">
    <location>
        <begin position="589"/>
        <end position="614"/>
    </location>
</feature>
<dbReference type="PANTHER" id="PTHR18966">
    <property type="entry name" value="IONOTROPIC GLUTAMATE RECEPTOR"/>
    <property type="match status" value="1"/>
</dbReference>
<evidence type="ECO:0000256" key="2">
    <source>
        <dbReference type="ARBA" id="ARBA00022448"/>
    </source>
</evidence>
<dbReference type="AlphaFoldDB" id="A0A9N8ESU3"/>
<feature type="chain" id="PRO_5040367017" evidence="13">
    <location>
        <begin position="23"/>
        <end position="665"/>
    </location>
</feature>
<dbReference type="SUPFAM" id="SSF53850">
    <property type="entry name" value="Periplasmic binding protein-like II"/>
    <property type="match status" value="1"/>
</dbReference>
<evidence type="ECO:0000313" key="15">
    <source>
        <dbReference type="EMBL" id="CAB9526098.1"/>
    </source>
</evidence>
<dbReference type="InterPro" id="IPR001320">
    <property type="entry name" value="Iontro_rcpt_C"/>
</dbReference>
<keyword evidence="2" id="KW-0813">Transport</keyword>
<comment type="subcellular location">
    <subcellularLocation>
        <location evidence="1">Membrane</location>
        <topology evidence="1">Multi-pass membrane protein</topology>
    </subcellularLocation>
</comment>